<evidence type="ECO:0000313" key="3">
    <source>
        <dbReference type="Proteomes" id="UP000600946"/>
    </source>
</evidence>
<evidence type="ECO:0000313" key="2">
    <source>
        <dbReference type="EMBL" id="GGY61111.1"/>
    </source>
</evidence>
<dbReference type="EMBL" id="BMUU01000015">
    <property type="protein sequence ID" value="GGY61111.1"/>
    <property type="molecule type" value="Genomic_DNA"/>
</dbReference>
<keyword evidence="3" id="KW-1185">Reference proteome</keyword>
<gene>
    <name evidence="2" type="ORF">GCM10010326_64850</name>
</gene>
<name>A0ABQ3ALL1_9ACTN</name>
<proteinExistence type="predicted"/>
<comment type="caution">
    <text evidence="2">The sequence shown here is derived from an EMBL/GenBank/DDBJ whole genome shotgun (WGS) entry which is preliminary data.</text>
</comment>
<evidence type="ECO:0000256" key="1">
    <source>
        <dbReference type="SAM" id="MobiDB-lite"/>
    </source>
</evidence>
<sequence>MTSPAYGRYGYPLHHFPALNAKDRARLGAYSRVLALLALDAHPALIVWDQASTETALSDTRPLVHEATGAAAEAGRGSAKEALARMRAHAFSNQPATSTVTSLGKDSPTLRLGVFRDGLMPRPTAWPFSSRPCRPSVADHPRSQGSTGSRPGPSGLGWWP</sequence>
<feature type="region of interest" description="Disordered" evidence="1">
    <location>
        <begin position="125"/>
        <end position="160"/>
    </location>
</feature>
<reference evidence="3" key="1">
    <citation type="journal article" date="2019" name="Int. J. Syst. Evol. Microbiol.">
        <title>The Global Catalogue of Microorganisms (GCM) 10K type strain sequencing project: providing services to taxonomists for standard genome sequencing and annotation.</title>
        <authorList>
            <consortium name="The Broad Institute Genomics Platform"/>
            <consortium name="The Broad Institute Genome Sequencing Center for Infectious Disease"/>
            <person name="Wu L."/>
            <person name="Ma J."/>
        </authorList>
    </citation>
    <scope>NUCLEOTIDE SEQUENCE [LARGE SCALE GENOMIC DNA]</scope>
    <source>
        <strain evidence="3">JCM 4594</strain>
    </source>
</reference>
<accession>A0ABQ3ALL1</accession>
<organism evidence="2 3">
    <name type="scientific">Streptomyces xanthochromogenes</name>
    <dbReference type="NCBI Taxonomy" id="67384"/>
    <lineage>
        <taxon>Bacteria</taxon>
        <taxon>Bacillati</taxon>
        <taxon>Actinomycetota</taxon>
        <taxon>Actinomycetes</taxon>
        <taxon>Kitasatosporales</taxon>
        <taxon>Streptomycetaceae</taxon>
        <taxon>Streptomyces</taxon>
    </lineage>
</organism>
<protein>
    <submittedName>
        <fullName evidence="2">Uncharacterized protein</fullName>
    </submittedName>
</protein>
<dbReference type="Proteomes" id="UP000600946">
    <property type="component" value="Unassembled WGS sequence"/>
</dbReference>